<dbReference type="PROSITE" id="PS51044">
    <property type="entry name" value="ZF_SP_RING"/>
    <property type="match status" value="1"/>
</dbReference>
<keyword evidence="6 10" id="KW-0863">Zinc-finger</keyword>
<evidence type="ECO:0000256" key="5">
    <source>
        <dbReference type="ARBA" id="ARBA00022723"/>
    </source>
</evidence>
<comment type="subcellular location">
    <subcellularLocation>
        <location evidence="1">Nucleus</location>
    </subcellularLocation>
</comment>
<dbReference type="SMART" id="SM00513">
    <property type="entry name" value="SAP"/>
    <property type="match status" value="1"/>
</dbReference>
<feature type="compositionally biased region" description="Polar residues" evidence="11">
    <location>
        <begin position="463"/>
        <end position="474"/>
    </location>
</feature>
<dbReference type="InterPro" id="IPR003034">
    <property type="entry name" value="SAP_dom"/>
</dbReference>
<keyword evidence="16" id="KW-1185">Reference proteome</keyword>
<dbReference type="GO" id="GO:0061665">
    <property type="term" value="F:SUMO ligase activity"/>
    <property type="evidence" value="ECO:0007669"/>
    <property type="project" value="TreeGrafter"/>
</dbReference>
<evidence type="ECO:0000259" key="14">
    <source>
        <dbReference type="PROSITE" id="PS51466"/>
    </source>
</evidence>
<dbReference type="Gene3D" id="3.30.40.10">
    <property type="entry name" value="Zinc/RING finger domain, C3HC4 (zinc finger)"/>
    <property type="match status" value="1"/>
</dbReference>
<feature type="compositionally biased region" description="Low complexity" evidence="11">
    <location>
        <begin position="550"/>
        <end position="565"/>
    </location>
</feature>
<evidence type="ECO:0000313" key="15">
    <source>
        <dbReference type="EMBL" id="KAH3682548.1"/>
    </source>
</evidence>
<dbReference type="GO" id="GO:0016925">
    <property type="term" value="P:protein sumoylation"/>
    <property type="evidence" value="ECO:0007669"/>
    <property type="project" value="TreeGrafter"/>
</dbReference>
<dbReference type="SUPFAM" id="SSF68906">
    <property type="entry name" value="SAP domain"/>
    <property type="match status" value="1"/>
</dbReference>
<evidence type="ECO:0000256" key="4">
    <source>
        <dbReference type="ARBA" id="ARBA00022679"/>
    </source>
</evidence>
<evidence type="ECO:0000259" key="12">
    <source>
        <dbReference type="PROSITE" id="PS50800"/>
    </source>
</evidence>
<dbReference type="PROSITE" id="PS51466">
    <property type="entry name" value="PINIT"/>
    <property type="match status" value="1"/>
</dbReference>
<evidence type="ECO:0000313" key="16">
    <source>
        <dbReference type="Proteomes" id="UP000774326"/>
    </source>
</evidence>
<feature type="compositionally biased region" description="Polar residues" evidence="11">
    <location>
        <begin position="760"/>
        <end position="779"/>
    </location>
</feature>
<dbReference type="GO" id="GO:0008270">
    <property type="term" value="F:zinc ion binding"/>
    <property type="evidence" value="ECO:0007669"/>
    <property type="project" value="UniProtKB-KW"/>
</dbReference>
<comment type="caution">
    <text evidence="15">The sequence shown here is derived from an EMBL/GenBank/DDBJ whole genome shotgun (WGS) entry which is preliminary data.</text>
</comment>
<keyword evidence="9" id="KW-0539">Nucleus</keyword>
<dbReference type="PANTHER" id="PTHR10782">
    <property type="entry name" value="ZINC FINGER MIZ DOMAIN-CONTAINING PROTEIN"/>
    <property type="match status" value="1"/>
</dbReference>
<feature type="compositionally biased region" description="Polar residues" evidence="11">
    <location>
        <begin position="708"/>
        <end position="752"/>
    </location>
</feature>
<dbReference type="Gene3D" id="2.60.120.780">
    <property type="entry name" value="PINIT domain"/>
    <property type="match status" value="1"/>
</dbReference>
<feature type="compositionally biased region" description="Polar residues" evidence="11">
    <location>
        <begin position="877"/>
        <end position="888"/>
    </location>
</feature>
<evidence type="ECO:0000256" key="9">
    <source>
        <dbReference type="ARBA" id="ARBA00023242"/>
    </source>
</evidence>
<dbReference type="SUPFAM" id="SSF57850">
    <property type="entry name" value="RING/U-box"/>
    <property type="match status" value="1"/>
</dbReference>
<feature type="region of interest" description="Disordered" evidence="11">
    <location>
        <begin position="792"/>
        <end position="830"/>
    </location>
</feature>
<feature type="region of interest" description="Disordered" evidence="11">
    <location>
        <begin position="853"/>
        <end position="1000"/>
    </location>
</feature>
<comment type="similarity">
    <text evidence="3">Belongs to the PIAS family.</text>
</comment>
<evidence type="ECO:0000256" key="10">
    <source>
        <dbReference type="PROSITE-ProRule" id="PRU00452"/>
    </source>
</evidence>
<evidence type="ECO:0000259" key="13">
    <source>
        <dbReference type="PROSITE" id="PS51044"/>
    </source>
</evidence>
<protein>
    <recommendedName>
        <fullName evidence="17">SP-RING-type domain-containing protein</fullName>
    </recommendedName>
</protein>
<dbReference type="Pfam" id="PF02891">
    <property type="entry name" value="zf-MIZ"/>
    <property type="match status" value="1"/>
</dbReference>
<dbReference type="PANTHER" id="PTHR10782:SF4">
    <property type="entry name" value="TONALLI, ISOFORM E"/>
    <property type="match status" value="1"/>
</dbReference>
<dbReference type="Pfam" id="PF02037">
    <property type="entry name" value="SAP"/>
    <property type="match status" value="1"/>
</dbReference>
<evidence type="ECO:0000256" key="11">
    <source>
        <dbReference type="SAM" id="MobiDB-lite"/>
    </source>
</evidence>
<dbReference type="InterPro" id="IPR038654">
    <property type="entry name" value="PINIT_sf"/>
</dbReference>
<keyword evidence="5" id="KW-0479">Metal-binding</keyword>
<feature type="compositionally biased region" description="Acidic residues" evidence="11">
    <location>
        <begin position="379"/>
        <end position="390"/>
    </location>
</feature>
<feature type="region of interest" description="Disordered" evidence="11">
    <location>
        <begin position="601"/>
        <end position="625"/>
    </location>
</feature>
<keyword evidence="7" id="KW-0833">Ubl conjugation pathway</keyword>
<name>A0A9P8TK64_WICPI</name>
<dbReference type="GO" id="GO:0005634">
    <property type="term" value="C:nucleus"/>
    <property type="evidence" value="ECO:0007669"/>
    <property type="project" value="UniProtKB-SubCell"/>
</dbReference>
<feature type="compositionally biased region" description="Low complexity" evidence="11">
    <location>
        <begin position="601"/>
        <end position="624"/>
    </location>
</feature>
<feature type="domain" description="SAP" evidence="12">
    <location>
        <begin position="19"/>
        <end position="53"/>
    </location>
</feature>
<organism evidence="15 16">
    <name type="scientific">Wickerhamomyces pijperi</name>
    <name type="common">Yeast</name>
    <name type="synonym">Pichia pijperi</name>
    <dbReference type="NCBI Taxonomy" id="599730"/>
    <lineage>
        <taxon>Eukaryota</taxon>
        <taxon>Fungi</taxon>
        <taxon>Dikarya</taxon>
        <taxon>Ascomycota</taxon>
        <taxon>Saccharomycotina</taxon>
        <taxon>Saccharomycetes</taxon>
        <taxon>Phaffomycetales</taxon>
        <taxon>Wickerhamomycetaceae</taxon>
        <taxon>Wickerhamomyces</taxon>
    </lineage>
</organism>
<dbReference type="InterPro" id="IPR023321">
    <property type="entry name" value="PINIT"/>
</dbReference>
<feature type="compositionally biased region" description="Acidic residues" evidence="11">
    <location>
        <begin position="412"/>
        <end position="422"/>
    </location>
</feature>
<dbReference type="InterPro" id="IPR004181">
    <property type="entry name" value="Znf_MIZ"/>
</dbReference>
<feature type="compositionally biased region" description="Low complexity" evidence="11">
    <location>
        <begin position="812"/>
        <end position="830"/>
    </location>
</feature>
<dbReference type="EMBL" id="JAEUBG010003643">
    <property type="protein sequence ID" value="KAH3682548.1"/>
    <property type="molecule type" value="Genomic_DNA"/>
</dbReference>
<comment type="pathway">
    <text evidence="2">Protein modification; protein sumoylation.</text>
</comment>
<dbReference type="OrthoDB" id="28127at2759"/>
<evidence type="ECO:0000256" key="1">
    <source>
        <dbReference type="ARBA" id="ARBA00004123"/>
    </source>
</evidence>
<sequence length="1017" mass="109306">MAETSVFSNVEYARVTSNITSFKVSQLKVVARGLSLAVTGRKADICDRILRYLQRLKETQEHAKLFAIRDLVSDAARGMDNLNIESYKHKYEGMVRSSNASKAARKPWIFFKENPFFNLVKLVHPYAGYCYRASSGRGSSNLRFSITADYIQQLKDNPKTKLFLLCGQFSQGSDNSDVNVEFPMPLEISFNGNQIQDNVKGLKNKPGTAKTADLTPYIKALPTDENFLEMVYAFTNVEYLYFCYIVHTNSPEDILGQILANPHIPTETTMSEFNAPDDEDEEEIKEMSSVLSLKCPLSYAKMKYPVKTIFCKHLTCFDALSFVQLQEQIPTWDCPICHQKVKLKELVISDYVLDIIKATDSNVESVELEANGGWNPVVESDDDLSDSDDDQSARPGAASKKSVEPEVITLDSDSDSDSEDEPVVVGASVDQNRVVALEDRDPENATPVSGGSVAQVASKADASGTTATFNDTVATNSNSGNSQSTTNQSSPAKDTATVTATNVTDNDSVNKRVINPLLPHSDRLNPPPSIAVPAASQNPLHKPPPPKFPPITTTSSSSSSAPSAPVNNAVTPTTSISSVVHMPPPPPVSGSSLIADSVCVTTTNTDSPAPSSSSNGNSSTDVSSLFERKTAAPPLLPIVTAAPPVLTSTASKVVMTPMMREMAEMEKIPVVVNTSTSVNANANANAKAPVPPPHRVISGSKSSLFPVVTSPSTGSISKSPTVNQFQPLPANSTSLFSTSNAAKQTNDQSSASGPILLPPNSKSSLLTDSQRTSPKNGREAQLNQIQALNQKIQASASAASSQPKGGASTNSPVSHNSTTATTTTSVSPPLVTGVSSIAASPEVIEVNTVNPHKVFNSWSNGDRATDDGRPVPPPHGQYNQQQNRTYGQPKQVAPPPTYSNNTQHQHNHHNQNQNKKNQHSNVYFPPNQSNQPYGYSNNSSNNHQSLNNAYHGNGYSDTTNNSSNYYSPNGNTNTNTNITTTKRAFSGDYGSGYSDGSHIQKKPAPVVIDLTLDSDDE</sequence>
<evidence type="ECO:0000256" key="7">
    <source>
        <dbReference type="ARBA" id="ARBA00022786"/>
    </source>
</evidence>
<dbReference type="GO" id="GO:0000785">
    <property type="term" value="C:chromatin"/>
    <property type="evidence" value="ECO:0007669"/>
    <property type="project" value="TreeGrafter"/>
</dbReference>
<evidence type="ECO:0000256" key="3">
    <source>
        <dbReference type="ARBA" id="ARBA00005383"/>
    </source>
</evidence>
<feature type="region of interest" description="Disordered" evidence="11">
    <location>
        <begin position="708"/>
        <end position="779"/>
    </location>
</feature>
<dbReference type="Proteomes" id="UP000774326">
    <property type="component" value="Unassembled WGS sequence"/>
</dbReference>
<dbReference type="PROSITE" id="PS50800">
    <property type="entry name" value="SAP"/>
    <property type="match status" value="1"/>
</dbReference>
<feature type="domain" description="SP-RING-type" evidence="13">
    <location>
        <begin position="280"/>
        <end position="365"/>
    </location>
</feature>
<proteinExistence type="inferred from homology"/>
<keyword evidence="4" id="KW-0808">Transferase</keyword>
<dbReference type="Pfam" id="PF14324">
    <property type="entry name" value="PINIT"/>
    <property type="match status" value="1"/>
</dbReference>
<dbReference type="AlphaFoldDB" id="A0A9P8TK64"/>
<dbReference type="InterPro" id="IPR036361">
    <property type="entry name" value="SAP_dom_sf"/>
</dbReference>
<reference evidence="15" key="1">
    <citation type="journal article" date="2021" name="Open Biol.">
        <title>Shared evolutionary footprints suggest mitochondrial oxidative damage underlies multiple complex I losses in fungi.</title>
        <authorList>
            <person name="Schikora-Tamarit M.A."/>
            <person name="Marcet-Houben M."/>
            <person name="Nosek J."/>
            <person name="Gabaldon T."/>
        </authorList>
    </citation>
    <scope>NUCLEOTIDE SEQUENCE</scope>
    <source>
        <strain evidence="15">CBS2887</strain>
    </source>
</reference>
<feature type="compositionally biased region" description="Low complexity" evidence="11">
    <location>
        <begin position="899"/>
        <end position="997"/>
    </location>
</feature>
<gene>
    <name evidence="15" type="ORF">WICPIJ_006484</name>
</gene>
<dbReference type="InterPro" id="IPR013083">
    <property type="entry name" value="Znf_RING/FYVE/PHD"/>
</dbReference>
<feature type="region of interest" description="Disordered" evidence="11">
    <location>
        <begin position="370"/>
        <end position="569"/>
    </location>
</feature>
<accession>A0A9P8TK64</accession>
<evidence type="ECO:0000256" key="8">
    <source>
        <dbReference type="ARBA" id="ARBA00022833"/>
    </source>
</evidence>
<evidence type="ECO:0008006" key="17">
    <source>
        <dbReference type="Google" id="ProtNLM"/>
    </source>
</evidence>
<evidence type="ECO:0000256" key="2">
    <source>
        <dbReference type="ARBA" id="ARBA00004718"/>
    </source>
</evidence>
<reference evidence="15" key="2">
    <citation type="submission" date="2021-01" db="EMBL/GenBank/DDBJ databases">
        <authorList>
            <person name="Schikora-Tamarit M.A."/>
        </authorList>
    </citation>
    <scope>NUCLEOTIDE SEQUENCE</scope>
    <source>
        <strain evidence="15">CBS2887</strain>
    </source>
</reference>
<feature type="compositionally biased region" description="Low complexity" evidence="11">
    <location>
        <begin position="475"/>
        <end position="507"/>
    </location>
</feature>
<feature type="domain" description="PINIT" evidence="14">
    <location>
        <begin position="96"/>
        <end position="249"/>
    </location>
</feature>
<keyword evidence="8" id="KW-0862">Zinc</keyword>
<evidence type="ECO:0000256" key="6">
    <source>
        <dbReference type="ARBA" id="ARBA00022771"/>
    </source>
</evidence>